<keyword evidence="2 4" id="KW-0012">Acyltransferase</keyword>
<evidence type="ECO:0000256" key="1">
    <source>
        <dbReference type="ARBA" id="ARBA00022679"/>
    </source>
</evidence>
<dbReference type="AlphaFoldDB" id="A0A517P338"/>
<dbReference type="SUPFAM" id="SSF55729">
    <property type="entry name" value="Acyl-CoA N-acyltransferases (Nat)"/>
    <property type="match status" value="1"/>
</dbReference>
<organism evidence="4 5">
    <name type="scientific">Stieleria marina</name>
    <dbReference type="NCBI Taxonomy" id="1930275"/>
    <lineage>
        <taxon>Bacteria</taxon>
        <taxon>Pseudomonadati</taxon>
        <taxon>Planctomycetota</taxon>
        <taxon>Planctomycetia</taxon>
        <taxon>Pirellulales</taxon>
        <taxon>Pirellulaceae</taxon>
        <taxon>Stieleria</taxon>
    </lineage>
</organism>
<dbReference type="CDD" id="cd04301">
    <property type="entry name" value="NAT_SF"/>
    <property type="match status" value="1"/>
</dbReference>
<evidence type="ECO:0000313" key="5">
    <source>
        <dbReference type="Proteomes" id="UP000319817"/>
    </source>
</evidence>
<dbReference type="RefSeq" id="WP_145421599.1">
    <property type="nucleotide sequence ID" value="NZ_CP036526.1"/>
</dbReference>
<gene>
    <name evidence="4" type="primary">yjcF</name>
    <name evidence="4" type="ORF">K239x_58010</name>
</gene>
<evidence type="ECO:0000313" key="4">
    <source>
        <dbReference type="EMBL" id="QDT13781.1"/>
    </source>
</evidence>
<evidence type="ECO:0000256" key="2">
    <source>
        <dbReference type="ARBA" id="ARBA00023315"/>
    </source>
</evidence>
<evidence type="ECO:0000259" key="3">
    <source>
        <dbReference type="PROSITE" id="PS51186"/>
    </source>
</evidence>
<keyword evidence="1 4" id="KW-0808">Transferase</keyword>
<dbReference type="InterPro" id="IPR050832">
    <property type="entry name" value="Bact_Acetyltransf"/>
</dbReference>
<reference evidence="4 5" key="1">
    <citation type="submission" date="2019-02" db="EMBL/GenBank/DDBJ databases">
        <title>Deep-cultivation of Planctomycetes and their phenomic and genomic characterization uncovers novel biology.</title>
        <authorList>
            <person name="Wiegand S."/>
            <person name="Jogler M."/>
            <person name="Boedeker C."/>
            <person name="Pinto D."/>
            <person name="Vollmers J."/>
            <person name="Rivas-Marin E."/>
            <person name="Kohn T."/>
            <person name="Peeters S.H."/>
            <person name="Heuer A."/>
            <person name="Rast P."/>
            <person name="Oberbeckmann S."/>
            <person name="Bunk B."/>
            <person name="Jeske O."/>
            <person name="Meyerdierks A."/>
            <person name="Storesund J.E."/>
            <person name="Kallscheuer N."/>
            <person name="Luecker S."/>
            <person name="Lage O.M."/>
            <person name="Pohl T."/>
            <person name="Merkel B.J."/>
            <person name="Hornburger P."/>
            <person name="Mueller R.-W."/>
            <person name="Bruemmer F."/>
            <person name="Labrenz M."/>
            <person name="Spormann A.M."/>
            <person name="Op den Camp H."/>
            <person name="Overmann J."/>
            <person name="Amann R."/>
            <person name="Jetten M.S.M."/>
            <person name="Mascher T."/>
            <person name="Medema M.H."/>
            <person name="Devos D.P."/>
            <person name="Kaster A.-K."/>
            <person name="Ovreas L."/>
            <person name="Rohde M."/>
            <person name="Galperin M.Y."/>
            <person name="Jogler C."/>
        </authorList>
    </citation>
    <scope>NUCLEOTIDE SEQUENCE [LARGE SCALE GENOMIC DNA]</scope>
    <source>
        <strain evidence="4 5">K23_9</strain>
    </source>
</reference>
<dbReference type="OrthoDB" id="9796171at2"/>
<proteinExistence type="predicted"/>
<sequence length="144" mass="16565">MQFIEMTWRSKYYNAEIQLRDELLRRPLGLTFTAPQLAAESEELRWGVIDKEELIAVVLGKPISQTAIKLRQMAVAAEHQRRGVGRFLLENVERDLVGKGFQRIELNARDVAQGFYDSLGYVTEGERFVEVGIPHFRMVKSLRG</sequence>
<dbReference type="EMBL" id="CP036526">
    <property type="protein sequence ID" value="QDT13781.1"/>
    <property type="molecule type" value="Genomic_DNA"/>
</dbReference>
<dbReference type="PANTHER" id="PTHR43877">
    <property type="entry name" value="AMINOALKYLPHOSPHONATE N-ACETYLTRANSFERASE-RELATED-RELATED"/>
    <property type="match status" value="1"/>
</dbReference>
<dbReference type="InterPro" id="IPR016181">
    <property type="entry name" value="Acyl_CoA_acyltransferase"/>
</dbReference>
<dbReference type="Gene3D" id="3.40.630.30">
    <property type="match status" value="1"/>
</dbReference>
<protein>
    <submittedName>
        <fullName evidence="4">Putative N-acetyltransferase YjcF</fullName>
        <ecNumber evidence="4">2.3.1.-</ecNumber>
    </submittedName>
</protein>
<dbReference type="Proteomes" id="UP000319817">
    <property type="component" value="Chromosome"/>
</dbReference>
<dbReference type="EC" id="2.3.1.-" evidence="4"/>
<dbReference type="GO" id="GO:0016747">
    <property type="term" value="F:acyltransferase activity, transferring groups other than amino-acyl groups"/>
    <property type="evidence" value="ECO:0007669"/>
    <property type="project" value="InterPro"/>
</dbReference>
<keyword evidence="5" id="KW-1185">Reference proteome</keyword>
<dbReference type="PROSITE" id="PS51186">
    <property type="entry name" value="GNAT"/>
    <property type="match status" value="1"/>
</dbReference>
<name>A0A517P338_9BACT</name>
<dbReference type="Pfam" id="PF13673">
    <property type="entry name" value="Acetyltransf_10"/>
    <property type="match status" value="1"/>
</dbReference>
<feature type="domain" description="N-acetyltransferase" evidence="3">
    <location>
        <begin position="1"/>
        <end position="143"/>
    </location>
</feature>
<accession>A0A517P338</accession>
<dbReference type="InterPro" id="IPR000182">
    <property type="entry name" value="GNAT_dom"/>
</dbReference>